<reference evidence="2" key="1">
    <citation type="journal article" date="2014" name="Int. J. Syst. Evol. Microbiol.">
        <title>Complete genome sequence of Corynebacterium casei LMG S-19264T (=DSM 44701T), isolated from a smear-ripened cheese.</title>
        <authorList>
            <consortium name="US DOE Joint Genome Institute (JGI-PGF)"/>
            <person name="Walter F."/>
            <person name="Albersmeier A."/>
            <person name="Kalinowski J."/>
            <person name="Ruckert C."/>
        </authorList>
    </citation>
    <scope>NUCLEOTIDE SEQUENCE</scope>
    <source>
        <strain evidence="2">JCM 3313</strain>
    </source>
</reference>
<keyword evidence="3" id="KW-1185">Reference proteome</keyword>
<feature type="domain" description="N-acetyltransferase" evidence="1">
    <location>
        <begin position="2"/>
        <end position="153"/>
    </location>
</feature>
<evidence type="ECO:0000259" key="1">
    <source>
        <dbReference type="PROSITE" id="PS51186"/>
    </source>
</evidence>
<name>A0A918EDE4_9PSEU</name>
<evidence type="ECO:0000313" key="3">
    <source>
        <dbReference type="Proteomes" id="UP000639606"/>
    </source>
</evidence>
<protein>
    <recommendedName>
        <fullName evidence="1">N-acetyltransferase domain-containing protein</fullName>
    </recommendedName>
</protein>
<dbReference type="RefSeq" id="WP_189223201.1">
    <property type="nucleotide sequence ID" value="NZ_BMRG01000003.1"/>
</dbReference>
<accession>A0A918EDE4</accession>
<proteinExistence type="predicted"/>
<sequence length="167" mass="18212">MVELRVLDRATAGDAVDAVFDGLSPRSRYLRFHAPVPRLTATMRERLADVDGRDRAALVARSGRRAIGIARLSATGGGSAELAVAVVDRWQRRGVGTRLITALGELAVRLRHTELHATVLPENLAVLSLARRAFSGVLLTAEEDAITLRYSLEPTLTHEELVAALRW</sequence>
<dbReference type="SUPFAM" id="SSF55729">
    <property type="entry name" value="Acyl-CoA N-acyltransferases (Nat)"/>
    <property type="match status" value="1"/>
</dbReference>
<dbReference type="EMBL" id="BMRG01000003">
    <property type="protein sequence ID" value="GGP50432.1"/>
    <property type="molecule type" value="Genomic_DNA"/>
</dbReference>
<dbReference type="InterPro" id="IPR000182">
    <property type="entry name" value="GNAT_dom"/>
</dbReference>
<evidence type="ECO:0000313" key="2">
    <source>
        <dbReference type="EMBL" id="GGP50432.1"/>
    </source>
</evidence>
<reference evidence="2" key="2">
    <citation type="submission" date="2020-09" db="EMBL/GenBank/DDBJ databases">
        <authorList>
            <person name="Sun Q."/>
            <person name="Ohkuma M."/>
        </authorList>
    </citation>
    <scope>NUCLEOTIDE SEQUENCE</scope>
    <source>
        <strain evidence="2">JCM 3313</strain>
    </source>
</reference>
<comment type="caution">
    <text evidence="2">The sequence shown here is derived from an EMBL/GenBank/DDBJ whole genome shotgun (WGS) entry which is preliminary data.</text>
</comment>
<dbReference type="InterPro" id="IPR016181">
    <property type="entry name" value="Acyl_CoA_acyltransferase"/>
</dbReference>
<dbReference type="Proteomes" id="UP000639606">
    <property type="component" value="Unassembled WGS sequence"/>
</dbReference>
<dbReference type="GO" id="GO:0016747">
    <property type="term" value="F:acyltransferase activity, transferring groups other than amino-acyl groups"/>
    <property type="evidence" value="ECO:0007669"/>
    <property type="project" value="InterPro"/>
</dbReference>
<dbReference type="Pfam" id="PF00583">
    <property type="entry name" value="Acetyltransf_1"/>
    <property type="match status" value="1"/>
</dbReference>
<organism evidence="2 3">
    <name type="scientific">Saccharothrix coeruleofusca</name>
    <dbReference type="NCBI Taxonomy" id="33919"/>
    <lineage>
        <taxon>Bacteria</taxon>
        <taxon>Bacillati</taxon>
        <taxon>Actinomycetota</taxon>
        <taxon>Actinomycetes</taxon>
        <taxon>Pseudonocardiales</taxon>
        <taxon>Pseudonocardiaceae</taxon>
        <taxon>Saccharothrix</taxon>
    </lineage>
</organism>
<gene>
    <name evidence="2" type="ORF">GCM10010185_23340</name>
</gene>
<dbReference type="Gene3D" id="3.40.630.30">
    <property type="match status" value="1"/>
</dbReference>
<dbReference type="AlphaFoldDB" id="A0A918EDE4"/>
<dbReference type="PROSITE" id="PS51186">
    <property type="entry name" value="GNAT"/>
    <property type="match status" value="1"/>
</dbReference>